<evidence type="ECO:0000256" key="6">
    <source>
        <dbReference type="NCBIfam" id="TIGR01068"/>
    </source>
</evidence>
<dbReference type="PANTHER" id="PTHR45663">
    <property type="entry name" value="GEO12009P1"/>
    <property type="match status" value="1"/>
</dbReference>
<dbReference type="InterPro" id="IPR005746">
    <property type="entry name" value="Thioredoxin"/>
</dbReference>
<dbReference type="PROSITE" id="PS00194">
    <property type="entry name" value="THIOREDOXIN_1"/>
    <property type="match status" value="1"/>
</dbReference>
<dbReference type="PRINTS" id="PR00421">
    <property type="entry name" value="THIOREDOXIN"/>
</dbReference>
<comment type="caution">
    <text evidence="11">The sequence shown here is derived from an EMBL/GenBank/DDBJ whole genome shotgun (WGS) entry which is preliminary data.</text>
</comment>
<keyword evidence="3" id="KW-0249">Electron transport</keyword>
<evidence type="ECO:0000256" key="8">
    <source>
        <dbReference type="PIRSR" id="PIRSR000077-1"/>
    </source>
</evidence>
<feature type="disulfide bond" description="Redox-active" evidence="9">
    <location>
        <begin position="33"/>
        <end position="36"/>
    </location>
</feature>
<dbReference type="FunFam" id="3.40.30.10:FF:000001">
    <property type="entry name" value="Thioredoxin"/>
    <property type="match status" value="1"/>
</dbReference>
<feature type="active site" description="Nucleophile" evidence="8">
    <location>
        <position position="33"/>
    </location>
</feature>
<evidence type="ECO:0000256" key="9">
    <source>
        <dbReference type="PIRSR" id="PIRSR000077-4"/>
    </source>
</evidence>
<reference evidence="11 12" key="1">
    <citation type="submission" date="2019-06" db="EMBL/GenBank/DDBJ databases">
        <title>Sequencing the genomes of 1000 actinobacteria strains.</title>
        <authorList>
            <person name="Klenk H.-P."/>
        </authorList>
    </citation>
    <scope>NUCLEOTIDE SEQUENCE [LARGE SCALE GENOMIC DNA]</scope>
    <source>
        <strain evidence="11 12">DSM 25218</strain>
    </source>
</reference>
<dbReference type="AlphaFoldDB" id="A0A543A179"/>
<evidence type="ECO:0000256" key="3">
    <source>
        <dbReference type="ARBA" id="ARBA00022982"/>
    </source>
</evidence>
<accession>A0A543A179</accession>
<evidence type="ECO:0000256" key="4">
    <source>
        <dbReference type="ARBA" id="ARBA00023157"/>
    </source>
</evidence>
<proteinExistence type="inferred from homology"/>
<evidence type="ECO:0000313" key="12">
    <source>
        <dbReference type="Proteomes" id="UP000320209"/>
    </source>
</evidence>
<comment type="similarity">
    <text evidence="1 7">Belongs to the thioredoxin family.</text>
</comment>
<dbReference type="Gene3D" id="3.40.30.10">
    <property type="entry name" value="Glutaredoxin"/>
    <property type="match status" value="1"/>
</dbReference>
<dbReference type="EMBL" id="VFOV01000001">
    <property type="protein sequence ID" value="TQL66339.1"/>
    <property type="molecule type" value="Genomic_DNA"/>
</dbReference>
<feature type="active site" description="Nucleophile" evidence="8">
    <location>
        <position position="36"/>
    </location>
</feature>
<feature type="domain" description="Thioredoxin" evidence="10">
    <location>
        <begin position="1"/>
        <end position="109"/>
    </location>
</feature>
<dbReference type="OrthoDB" id="9790390at2"/>
<dbReference type="InterPro" id="IPR013766">
    <property type="entry name" value="Thioredoxin_domain"/>
</dbReference>
<protein>
    <recommendedName>
        <fullName evidence="6 7">Thioredoxin</fullName>
    </recommendedName>
</protein>
<feature type="site" description="Deprotonates C-terminal active site Cys" evidence="8">
    <location>
        <position position="27"/>
    </location>
</feature>
<evidence type="ECO:0000259" key="10">
    <source>
        <dbReference type="PROSITE" id="PS51352"/>
    </source>
</evidence>
<dbReference type="CDD" id="cd02947">
    <property type="entry name" value="TRX_family"/>
    <property type="match status" value="1"/>
</dbReference>
<dbReference type="RefSeq" id="WP_141778553.1">
    <property type="nucleotide sequence ID" value="NZ_VFOV01000001.1"/>
</dbReference>
<evidence type="ECO:0000256" key="2">
    <source>
        <dbReference type="ARBA" id="ARBA00022448"/>
    </source>
</evidence>
<dbReference type="PANTHER" id="PTHR45663:SF11">
    <property type="entry name" value="GEO12009P1"/>
    <property type="match status" value="1"/>
</dbReference>
<dbReference type="SUPFAM" id="SSF52833">
    <property type="entry name" value="Thioredoxin-like"/>
    <property type="match status" value="1"/>
</dbReference>
<feature type="site" description="Contributes to redox potential value" evidence="8">
    <location>
        <position position="35"/>
    </location>
</feature>
<keyword evidence="2" id="KW-0813">Transport</keyword>
<evidence type="ECO:0000256" key="5">
    <source>
        <dbReference type="ARBA" id="ARBA00023284"/>
    </source>
</evidence>
<keyword evidence="5 9" id="KW-0676">Redox-active center</keyword>
<evidence type="ECO:0000256" key="7">
    <source>
        <dbReference type="PIRNR" id="PIRNR000077"/>
    </source>
</evidence>
<dbReference type="NCBIfam" id="TIGR01068">
    <property type="entry name" value="thioredoxin"/>
    <property type="match status" value="1"/>
</dbReference>
<gene>
    <name evidence="11" type="ORF">FB381_0192</name>
</gene>
<sequence>MADNISAVTDAEFDSTVLKSDKPVLVDFWAEWCGPCRQVSPILEELAGEHGDKVTFTKMNVDENPVTPSSYRVTGIPTINVYQGGEVVKSIVGAKPKAALLKELQEFIG</sequence>
<dbReference type="PROSITE" id="PS51352">
    <property type="entry name" value="THIOREDOXIN_2"/>
    <property type="match status" value="1"/>
</dbReference>
<dbReference type="GO" id="GO:0045454">
    <property type="term" value="P:cell redox homeostasis"/>
    <property type="evidence" value="ECO:0007669"/>
    <property type="project" value="TreeGrafter"/>
</dbReference>
<dbReference type="Proteomes" id="UP000320209">
    <property type="component" value="Unassembled WGS sequence"/>
</dbReference>
<evidence type="ECO:0000256" key="1">
    <source>
        <dbReference type="ARBA" id="ARBA00008987"/>
    </source>
</evidence>
<dbReference type="PIRSF" id="PIRSF000077">
    <property type="entry name" value="Thioredoxin"/>
    <property type="match status" value="1"/>
</dbReference>
<dbReference type="Pfam" id="PF00085">
    <property type="entry name" value="Thioredoxin"/>
    <property type="match status" value="1"/>
</dbReference>
<organism evidence="11 12">
    <name type="scientific">Nocardioides albertanoniae</name>
    <dbReference type="NCBI Taxonomy" id="1175486"/>
    <lineage>
        <taxon>Bacteria</taxon>
        <taxon>Bacillati</taxon>
        <taxon>Actinomycetota</taxon>
        <taxon>Actinomycetes</taxon>
        <taxon>Propionibacteriales</taxon>
        <taxon>Nocardioidaceae</taxon>
        <taxon>Nocardioides</taxon>
    </lineage>
</organism>
<dbReference type="GO" id="GO:0015035">
    <property type="term" value="F:protein-disulfide reductase activity"/>
    <property type="evidence" value="ECO:0007669"/>
    <property type="project" value="UniProtKB-UniRule"/>
</dbReference>
<dbReference type="InterPro" id="IPR017937">
    <property type="entry name" value="Thioredoxin_CS"/>
</dbReference>
<keyword evidence="4 9" id="KW-1015">Disulfide bond</keyword>
<dbReference type="InterPro" id="IPR036249">
    <property type="entry name" value="Thioredoxin-like_sf"/>
</dbReference>
<evidence type="ECO:0000313" key="11">
    <source>
        <dbReference type="EMBL" id="TQL66339.1"/>
    </source>
</evidence>
<keyword evidence="12" id="KW-1185">Reference proteome</keyword>
<name>A0A543A179_9ACTN</name>
<feature type="site" description="Contributes to redox potential value" evidence="8">
    <location>
        <position position="34"/>
    </location>
</feature>
<dbReference type="GO" id="GO:0005829">
    <property type="term" value="C:cytosol"/>
    <property type="evidence" value="ECO:0007669"/>
    <property type="project" value="TreeGrafter"/>
</dbReference>